<proteinExistence type="predicted"/>
<comment type="caution">
    <text evidence="2">The sequence shown here is derived from an EMBL/GenBank/DDBJ whole genome shotgun (WGS) entry which is preliminary data.</text>
</comment>
<dbReference type="EMBL" id="BOVJ01000213">
    <property type="protein sequence ID" value="GIQ66819.1"/>
    <property type="molecule type" value="Genomic_DNA"/>
</dbReference>
<dbReference type="RefSeq" id="WP_213531436.1">
    <property type="nucleotide sequence ID" value="NZ_BOVJ01000213.1"/>
</dbReference>
<protein>
    <recommendedName>
        <fullName evidence="1">Primase C-terminal 1 domain-containing protein</fullName>
    </recommendedName>
</protein>
<dbReference type="Proteomes" id="UP000680304">
    <property type="component" value="Unassembled WGS sequence"/>
</dbReference>
<gene>
    <name evidence="2" type="ORF">PACILC2_53870</name>
</gene>
<name>A0ABQ4NF49_9BACL</name>
<dbReference type="InterPro" id="IPR014820">
    <property type="entry name" value="PriCT_1"/>
</dbReference>
<organism evidence="2 3">
    <name type="scientific">Paenibacillus cisolokensis</name>
    <dbReference type="NCBI Taxonomy" id="1658519"/>
    <lineage>
        <taxon>Bacteria</taxon>
        <taxon>Bacillati</taxon>
        <taxon>Bacillota</taxon>
        <taxon>Bacilli</taxon>
        <taxon>Bacillales</taxon>
        <taxon>Paenibacillaceae</taxon>
        <taxon>Paenibacillus</taxon>
    </lineage>
</organism>
<sequence length="275" mass="32369">MDLIEAEEVEIKNAKIEIPKAENAISSHKPLANYEQTEDYSIDRAKDLYINGIKAQGSRNNSMFLVGLYLKYQGLTEEECKNELYEWMDRQNPDMYSTPLQQCYKEIEATVKNMYEKNYNLAASKKDLTVTYDEMRWIIEKCPEKNQKLIIYAMLVHSKRYANAQGVFYFPYKDIEAATGLYDQAIRHQINKLTDLGIIEIIERNRKPKGKGLEKKPPNLYRLNIESDISNEYTDSNKVFKTQEMNNMSRCLKFYFSEKELKKLLPRRQYEILVG</sequence>
<evidence type="ECO:0000259" key="1">
    <source>
        <dbReference type="Pfam" id="PF08708"/>
    </source>
</evidence>
<feature type="domain" description="Primase C-terminal 1" evidence="1">
    <location>
        <begin position="50"/>
        <end position="120"/>
    </location>
</feature>
<reference evidence="2 3" key="1">
    <citation type="submission" date="2021-04" db="EMBL/GenBank/DDBJ databases">
        <title>Draft genome sequence of Paenibacillus cisolokensis, LC2-13A.</title>
        <authorList>
            <person name="Uke A."/>
            <person name="Chhe C."/>
            <person name="Baramee S."/>
            <person name="Kosugi A."/>
        </authorList>
    </citation>
    <scope>NUCLEOTIDE SEQUENCE [LARGE SCALE GENOMIC DNA]</scope>
    <source>
        <strain evidence="2 3">LC2-13A</strain>
    </source>
</reference>
<evidence type="ECO:0000313" key="2">
    <source>
        <dbReference type="EMBL" id="GIQ66819.1"/>
    </source>
</evidence>
<evidence type="ECO:0000313" key="3">
    <source>
        <dbReference type="Proteomes" id="UP000680304"/>
    </source>
</evidence>
<dbReference type="Pfam" id="PF08708">
    <property type="entry name" value="PriCT_1"/>
    <property type="match status" value="1"/>
</dbReference>
<accession>A0ABQ4NF49</accession>
<keyword evidence="3" id="KW-1185">Reference proteome</keyword>